<proteinExistence type="predicted"/>
<dbReference type="GO" id="GO:0003677">
    <property type="term" value="F:DNA binding"/>
    <property type="evidence" value="ECO:0007669"/>
    <property type="project" value="UniProtKB-KW"/>
</dbReference>
<evidence type="ECO:0000313" key="5">
    <source>
        <dbReference type="EMBL" id="BBX20377.1"/>
    </source>
</evidence>
<keyword evidence="2" id="KW-0238">DNA-binding</keyword>
<sequence length="299" mass="32345">MPGAAPNAVAQMLGLLGDEWTLLIVQQALLGSTRYGEFAAGLPVSHAVLTNRLQTMAAEGLLTRREYQIKPARSEYLLTPQGRSLWPVLTSIWHWERTWVPDHRPPLPAMCHLDCGAEFAPAVTCRSCGAPAGADDRGERVVAQWGPSGSWQRSIPAATNRRRSAGRRVDAASLFPETMSVIGDRWAFALLVAAFVGVGRFTDFQSQLGAPPGTIADRLALFCGEDVLANTGGRYALTAKGRGFFPILVCALSWAQRWFPAPEGAAVILTHRACGREFSPALVCDRCGARLRGAQIRPV</sequence>
<dbReference type="InterPro" id="IPR036390">
    <property type="entry name" value="WH_DNA-bd_sf"/>
</dbReference>
<dbReference type="Pfam" id="PF01638">
    <property type="entry name" value="HxlR"/>
    <property type="match status" value="2"/>
</dbReference>
<name>A0A7I7K8P6_9MYCO</name>
<evidence type="ECO:0000313" key="6">
    <source>
        <dbReference type="Proteomes" id="UP000467006"/>
    </source>
</evidence>
<evidence type="ECO:0000259" key="4">
    <source>
        <dbReference type="PROSITE" id="PS51118"/>
    </source>
</evidence>
<evidence type="ECO:0000256" key="2">
    <source>
        <dbReference type="ARBA" id="ARBA00023125"/>
    </source>
</evidence>
<dbReference type="PROSITE" id="PS51118">
    <property type="entry name" value="HTH_HXLR"/>
    <property type="match status" value="1"/>
</dbReference>
<dbReference type="RefSeq" id="WP_234815160.1">
    <property type="nucleotide sequence ID" value="NZ_AP022563.1"/>
</dbReference>
<organism evidence="5 6">
    <name type="scientific">Mycolicibacterium duvalii</name>
    <dbReference type="NCBI Taxonomy" id="39688"/>
    <lineage>
        <taxon>Bacteria</taxon>
        <taxon>Bacillati</taxon>
        <taxon>Actinomycetota</taxon>
        <taxon>Actinomycetes</taxon>
        <taxon>Mycobacteriales</taxon>
        <taxon>Mycobacteriaceae</taxon>
        <taxon>Mycolicibacterium</taxon>
    </lineage>
</organism>
<dbReference type="InterPro" id="IPR002577">
    <property type="entry name" value="HTH_HxlR"/>
</dbReference>
<keyword evidence="1" id="KW-0805">Transcription regulation</keyword>
<dbReference type="PANTHER" id="PTHR33204">
    <property type="entry name" value="TRANSCRIPTIONAL REGULATOR, MARR FAMILY"/>
    <property type="match status" value="1"/>
</dbReference>
<feature type="domain" description="HTH hxlR-type" evidence="4">
    <location>
        <begin position="5"/>
        <end position="104"/>
    </location>
</feature>
<gene>
    <name evidence="5" type="ORF">MDUV_52370</name>
</gene>
<dbReference type="EMBL" id="AP022563">
    <property type="protein sequence ID" value="BBX20377.1"/>
    <property type="molecule type" value="Genomic_DNA"/>
</dbReference>
<dbReference type="InterPro" id="IPR036388">
    <property type="entry name" value="WH-like_DNA-bd_sf"/>
</dbReference>
<accession>A0A7I7K8P6</accession>
<keyword evidence="6" id="KW-1185">Reference proteome</keyword>
<keyword evidence="3" id="KW-0804">Transcription</keyword>
<reference evidence="5 6" key="1">
    <citation type="journal article" date="2019" name="Emerg. Microbes Infect.">
        <title>Comprehensive subspecies identification of 175 nontuberculous mycobacteria species based on 7547 genomic profiles.</title>
        <authorList>
            <person name="Matsumoto Y."/>
            <person name="Kinjo T."/>
            <person name="Motooka D."/>
            <person name="Nabeya D."/>
            <person name="Jung N."/>
            <person name="Uechi K."/>
            <person name="Horii T."/>
            <person name="Iida T."/>
            <person name="Fujita J."/>
            <person name="Nakamura S."/>
        </authorList>
    </citation>
    <scope>NUCLEOTIDE SEQUENCE [LARGE SCALE GENOMIC DNA]</scope>
    <source>
        <strain evidence="5 6">JCM 6396</strain>
    </source>
</reference>
<protein>
    <submittedName>
        <fullName evidence="5">HxlR family transcriptional regulator</fullName>
    </submittedName>
</protein>
<evidence type="ECO:0000256" key="3">
    <source>
        <dbReference type="ARBA" id="ARBA00023163"/>
    </source>
</evidence>
<dbReference type="SUPFAM" id="SSF46785">
    <property type="entry name" value="Winged helix' DNA-binding domain"/>
    <property type="match status" value="2"/>
</dbReference>
<dbReference type="AlphaFoldDB" id="A0A7I7K8P6"/>
<dbReference type="PANTHER" id="PTHR33204:SF18">
    <property type="entry name" value="TRANSCRIPTIONAL REGULATORY PROTEIN"/>
    <property type="match status" value="1"/>
</dbReference>
<dbReference type="Proteomes" id="UP000467006">
    <property type="component" value="Chromosome"/>
</dbReference>
<dbReference type="Gene3D" id="1.10.10.10">
    <property type="entry name" value="Winged helix-like DNA-binding domain superfamily/Winged helix DNA-binding domain"/>
    <property type="match status" value="2"/>
</dbReference>
<evidence type="ECO:0000256" key="1">
    <source>
        <dbReference type="ARBA" id="ARBA00023015"/>
    </source>
</evidence>
<dbReference type="KEGG" id="mdu:MDUV_52370"/>